<evidence type="ECO:0000256" key="4">
    <source>
        <dbReference type="ARBA" id="ARBA00022679"/>
    </source>
</evidence>
<evidence type="ECO:0000256" key="11">
    <source>
        <dbReference type="ARBA" id="ARBA00023136"/>
    </source>
</evidence>
<evidence type="ECO:0000256" key="8">
    <source>
        <dbReference type="ARBA" id="ARBA00022840"/>
    </source>
</evidence>
<comment type="subcellular location">
    <subcellularLocation>
        <location evidence="1">Cell membrane</location>
        <topology evidence="1">Multi-pass membrane protein</topology>
    </subcellularLocation>
</comment>
<keyword evidence="10" id="KW-0902">Two-component regulatory system</keyword>
<evidence type="ECO:0000313" key="14">
    <source>
        <dbReference type="EMBL" id="MZQ83299.1"/>
    </source>
</evidence>
<dbReference type="Gene3D" id="3.30.565.10">
    <property type="entry name" value="Histidine kinase-like ATPase, C-terminal domain"/>
    <property type="match status" value="1"/>
</dbReference>
<dbReference type="AlphaFoldDB" id="A0A6L8V207"/>
<dbReference type="CDD" id="cd06225">
    <property type="entry name" value="HAMP"/>
    <property type="match status" value="1"/>
</dbReference>
<keyword evidence="3" id="KW-0597">Phosphoprotein</keyword>
<keyword evidence="6" id="KW-0547">Nucleotide-binding</keyword>
<name>A0A6L8V207_9BACL</name>
<dbReference type="Pfam" id="PF06580">
    <property type="entry name" value="His_kinase"/>
    <property type="match status" value="1"/>
</dbReference>
<evidence type="ECO:0000256" key="6">
    <source>
        <dbReference type="ARBA" id="ARBA00022741"/>
    </source>
</evidence>
<evidence type="ECO:0000256" key="12">
    <source>
        <dbReference type="SAM" id="Phobius"/>
    </source>
</evidence>
<dbReference type="InterPro" id="IPR036890">
    <property type="entry name" value="HATPase_C_sf"/>
</dbReference>
<dbReference type="GO" id="GO:0005524">
    <property type="term" value="F:ATP binding"/>
    <property type="evidence" value="ECO:0007669"/>
    <property type="project" value="UniProtKB-KW"/>
</dbReference>
<keyword evidence="7" id="KW-0418">Kinase</keyword>
<feature type="domain" description="HAMP" evidence="13">
    <location>
        <begin position="315"/>
        <end position="367"/>
    </location>
</feature>
<keyword evidence="11 12" id="KW-0472">Membrane</keyword>
<dbReference type="InterPro" id="IPR003660">
    <property type="entry name" value="HAMP_dom"/>
</dbReference>
<dbReference type="Gene3D" id="6.10.340.10">
    <property type="match status" value="1"/>
</dbReference>
<gene>
    <name evidence="14" type="ORF">GQF01_14380</name>
</gene>
<dbReference type="InterPro" id="IPR010559">
    <property type="entry name" value="Sig_transdc_His_kin_internal"/>
</dbReference>
<evidence type="ECO:0000256" key="1">
    <source>
        <dbReference type="ARBA" id="ARBA00004651"/>
    </source>
</evidence>
<organism evidence="14 15">
    <name type="scientific">Paenibacillus silvestris</name>
    <dbReference type="NCBI Taxonomy" id="2606219"/>
    <lineage>
        <taxon>Bacteria</taxon>
        <taxon>Bacillati</taxon>
        <taxon>Bacillota</taxon>
        <taxon>Bacilli</taxon>
        <taxon>Bacillales</taxon>
        <taxon>Paenibacillaceae</taxon>
        <taxon>Paenibacillus</taxon>
    </lineage>
</organism>
<comment type="caution">
    <text evidence="14">The sequence shown here is derived from an EMBL/GenBank/DDBJ whole genome shotgun (WGS) entry which is preliminary data.</text>
</comment>
<dbReference type="PANTHER" id="PTHR34220">
    <property type="entry name" value="SENSOR HISTIDINE KINASE YPDA"/>
    <property type="match status" value="1"/>
</dbReference>
<keyword evidence="8" id="KW-0067">ATP-binding</keyword>
<feature type="transmembrane region" description="Helical" evidence="12">
    <location>
        <begin position="12"/>
        <end position="36"/>
    </location>
</feature>
<proteinExistence type="predicted"/>
<dbReference type="SMART" id="SM00387">
    <property type="entry name" value="HATPase_c"/>
    <property type="match status" value="1"/>
</dbReference>
<dbReference type="PROSITE" id="PS50885">
    <property type="entry name" value="HAMP"/>
    <property type="match status" value="1"/>
</dbReference>
<evidence type="ECO:0000256" key="2">
    <source>
        <dbReference type="ARBA" id="ARBA00022475"/>
    </source>
</evidence>
<dbReference type="Pfam" id="PF00672">
    <property type="entry name" value="HAMP"/>
    <property type="match status" value="1"/>
</dbReference>
<evidence type="ECO:0000256" key="3">
    <source>
        <dbReference type="ARBA" id="ARBA00022553"/>
    </source>
</evidence>
<dbReference type="Proteomes" id="UP000481087">
    <property type="component" value="Unassembled WGS sequence"/>
</dbReference>
<accession>A0A6L8V207</accession>
<reference evidence="14 15" key="1">
    <citation type="submission" date="2019-12" db="EMBL/GenBank/DDBJ databases">
        <title>Paenibacillus sp. nov. sp. isolated from soil.</title>
        <authorList>
            <person name="Kim J."/>
            <person name="Jeong S.E."/>
            <person name="Jung H.S."/>
            <person name="Jeon C.O."/>
        </authorList>
    </citation>
    <scope>NUCLEOTIDE SEQUENCE [LARGE SCALE GENOMIC DNA]</scope>
    <source>
        <strain evidence="14 15">5J-6</strain>
    </source>
</reference>
<dbReference type="Pfam" id="PF02518">
    <property type="entry name" value="HATPase_c"/>
    <property type="match status" value="1"/>
</dbReference>
<dbReference type="RefSeq" id="WP_161407517.1">
    <property type="nucleotide sequence ID" value="NZ_WTUZ01000017.1"/>
</dbReference>
<dbReference type="SUPFAM" id="SSF55874">
    <property type="entry name" value="ATPase domain of HSP90 chaperone/DNA topoisomerase II/histidine kinase"/>
    <property type="match status" value="1"/>
</dbReference>
<keyword evidence="2" id="KW-1003">Cell membrane</keyword>
<dbReference type="PANTHER" id="PTHR34220:SF11">
    <property type="entry name" value="SENSOR PROTEIN KINASE HPTS"/>
    <property type="match status" value="1"/>
</dbReference>
<evidence type="ECO:0000256" key="10">
    <source>
        <dbReference type="ARBA" id="ARBA00023012"/>
    </source>
</evidence>
<dbReference type="InterPro" id="IPR050640">
    <property type="entry name" value="Bact_2-comp_sensor_kinase"/>
</dbReference>
<protein>
    <submittedName>
        <fullName evidence="14">HAMP domain-containing protein</fullName>
    </submittedName>
</protein>
<evidence type="ECO:0000256" key="7">
    <source>
        <dbReference type="ARBA" id="ARBA00022777"/>
    </source>
</evidence>
<dbReference type="SUPFAM" id="SSF158472">
    <property type="entry name" value="HAMP domain-like"/>
    <property type="match status" value="1"/>
</dbReference>
<evidence type="ECO:0000313" key="15">
    <source>
        <dbReference type="Proteomes" id="UP000481087"/>
    </source>
</evidence>
<evidence type="ECO:0000256" key="5">
    <source>
        <dbReference type="ARBA" id="ARBA00022692"/>
    </source>
</evidence>
<evidence type="ECO:0000256" key="9">
    <source>
        <dbReference type="ARBA" id="ARBA00022989"/>
    </source>
</evidence>
<dbReference type="InterPro" id="IPR003594">
    <property type="entry name" value="HATPase_dom"/>
</dbReference>
<dbReference type="GO" id="GO:0000155">
    <property type="term" value="F:phosphorelay sensor kinase activity"/>
    <property type="evidence" value="ECO:0007669"/>
    <property type="project" value="InterPro"/>
</dbReference>
<evidence type="ECO:0000259" key="13">
    <source>
        <dbReference type="PROSITE" id="PS50885"/>
    </source>
</evidence>
<dbReference type="SMART" id="SM00304">
    <property type="entry name" value="HAMP"/>
    <property type="match status" value="1"/>
</dbReference>
<keyword evidence="5 12" id="KW-0812">Transmembrane</keyword>
<keyword evidence="4" id="KW-0808">Transferase</keyword>
<dbReference type="EMBL" id="WTUZ01000017">
    <property type="protein sequence ID" value="MZQ83299.1"/>
    <property type="molecule type" value="Genomic_DNA"/>
</dbReference>
<keyword evidence="15" id="KW-1185">Reference proteome</keyword>
<keyword evidence="9 12" id="KW-1133">Transmembrane helix</keyword>
<sequence length="597" mass="67921">MASNPFRLHKSIFSKFTLSFISVGLIPLLILSYISLQTFSGFMERYATNNYEQMLLFASRNVDDMFVKYNSISKLMYSYGVGGQYGQLGQAIAAQNKEKDYRLTTTINDFLQTILYTERNLQNVFFVQPDGTFQSMTKNNVALDYQYQFPRVEWKEQMKLNRNGLGFFSTHKQDYYMGTTDQVMTFSRNLTDVLGSSKVEGEIVGTFYMDVGLGVFNEIFKQMVLNKKDTVYVVDKLGIILYSNQTEHIGTVYHANTSEDFLHLQQETAENSIQIVGEFYKKELFLKVEQLIRTITIVIGLCMISLIVVAVWFSNRFSKPIRSITREMAKVESGNFNTQVTVRTADELGLLSHGFNKMVGRLKEYIDVVYVAQIKQKQAELNTLKSQIRPHYLYNTLEVIRMSAVADDANEVGDMILSLSHQLKYVLDYGEETVGIRAEKENLEKYFHLMVIRYGEHRLSLDFRFDADLMDCAIPKLSLQPIVENAIYHGIMPKSGKGTIRISIEKLPDNLLSITVDDDGIGMSEETLELVRQKLAVGSALDTGSSIGLINVHERIVALYGQDYGVEINSSQHIGTTVRLVIPLTKEVNIRVESHSS</sequence>
<dbReference type="GO" id="GO:0005886">
    <property type="term" value="C:plasma membrane"/>
    <property type="evidence" value="ECO:0007669"/>
    <property type="project" value="UniProtKB-SubCell"/>
</dbReference>
<feature type="transmembrane region" description="Helical" evidence="12">
    <location>
        <begin position="291"/>
        <end position="313"/>
    </location>
</feature>